<dbReference type="InterPro" id="IPR025943">
    <property type="entry name" value="Sigma_54_int_dom_ATP-bd_2"/>
</dbReference>
<dbReference type="Gene3D" id="1.10.8.60">
    <property type="match status" value="1"/>
</dbReference>
<dbReference type="SUPFAM" id="SSF55785">
    <property type="entry name" value="PYP-like sensor domain (PAS domain)"/>
    <property type="match status" value="1"/>
</dbReference>
<dbReference type="PANTHER" id="PTHR32071:SF74">
    <property type="entry name" value="TRANSCRIPTIONAL ACTIVATOR ROCR"/>
    <property type="match status" value="1"/>
</dbReference>
<dbReference type="Gene3D" id="3.30.450.20">
    <property type="entry name" value="PAS domain"/>
    <property type="match status" value="1"/>
</dbReference>
<dbReference type="GO" id="GO:0006355">
    <property type="term" value="P:regulation of DNA-templated transcription"/>
    <property type="evidence" value="ECO:0007669"/>
    <property type="project" value="InterPro"/>
</dbReference>
<dbReference type="PATRIC" id="fig|1286635.3.peg.53"/>
<dbReference type="Pfam" id="PF02954">
    <property type="entry name" value="HTH_8"/>
    <property type="match status" value="1"/>
</dbReference>
<evidence type="ECO:0000256" key="5">
    <source>
        <dbReference type="ARBA" id="ARBA00023163"/>
    </source>
</evidence>
<evidence type="ECO:0000256" key="4">
    <source>
        <dbReference type="ARBA" id="ARBA00023125"/>
    </source>
</evidence>
<dbReference type="InterPro" id="IPR003593">
    <property type="entry name" value="AAA+_ATPase"/>
</dbReference>
<keyword evidence="4" id="KW-0238">DNA-binding</keyword>
<dbReference type="InterPro" id="IPR002197">
    <property type="entry name" value="HTH_Fis"/>
</dbReference>
<reference evidence="8 9" key="1">
    <citation type="journal article" date="2013" name="Genome Announc.">
        <title>Draft Genome Sequence of Desulfotignum phosphitoxidans DSM 13687 Strain FiPS-3.</title>
        <authorList>
            <person name="Poehlein A."/>
            <person name="Daniel R."/>
            <person name="Simeonova D.D."/>
        </authorList>
    </citation>
    <scope>NUCLEOTIDE SEQUENCE [LARGE SCALE GENOMIC DNA]</scope>
    <source>
        <strain evidence="8 9">DSM 13687</strain>
    </source>
</reference>
<gene>
    <name evidence="8" type="primary">rocR1</name>
    <name evidence="8" type="ORF">Dpo_1c00450</name>
</gene>
<dbReference type="InterPro" id="IPR002078">
    <property type="entry name" value="Sigma_54_int"/>
</dbReference>
<keyword evidence="1" id="KW-0547">Nucleotide-binding</keyword>
<evidence type="ECO:0000313" key="9">
    <source>
        <dbReference type="Proteomes" id="UP000014216"/>
    </source>
</evidence>
<dbReference type="RefSeq" id="WP_006963470.1">
    <property type="nucleotide sequence ID" value="NZ_APJX01000001.1"/>
</dbReference>
<accession>S0G1W1</accession>
<evidence type="ECO:0000259" key="7">
    <source>
        <dbReference type="PROSITE" id="PS50112"/>
    </source>
</evidence>
<feature type="domain" description="PAS" evidence="7">
    <location>
        <begin position="14"/>
        <end position="87"/>
    </location>
</feature>
<dbReference type="Pfam" id="PF00989">
    <property type="entry name" value="PAS"/>
    <property type="match status" value="1"/>
</dbReference>
<dbReference type="Gene3D" id="3.40.50.300">
    <property type="entry name" value="P-loop containing nucleotide triphosphate hydrolases"/>
    <property type="match status" value="1"/>
</dbReference>
<keyword evidence="3" id="KW-0805">Transcription regulation</keyword>
<dbReference type="CDD" id="cd00009">
    <property type="entry name" value="AAA"/>
    <property type="match status" value="1"/>
</dbReference>
<evidence type="ECO:0000256" key="3">
    <source>
        <dbReference type="ARBA" id="ARBA00023015"/>
    </source>
</evidence>
<dbReference type="PRINTS" id="PR01590">
    <property type="entry name" value="HTHFIS"/>
</dbReference>
<dbReference type="PANTHER" id="PTHR32071">
    <property type="entry name" value="TRANSCRIPTIONAL REGULATORY PROTEIN"/>
    <property type="match status" value="1"/>
</dbReference>
<organism evidence="8 9">
    <name type="scientific">Desulfotignum phosphitoxidans DSM 13687</name>
    <dbReference type="NCBI Taxonomy" id="1286635"/>
    <lineage>
        <taxon>Bacteria</taxon>
        <taxon>Pseudomonadati</taxon>
        <taxon>Thermodesulfobacteriota</taxon>
        <taxon>Desulfobacteria</taxon>
        <taxon>Desulfobacterales</taxon>
        <taxon>Desulfobacteraceae</taxon>
        <taxon>Desulfotignum</taxon>
    </lineage>
</organism>
<dbReference type="PROSITE" id="PS00675">
    <property type="entry name" value="SIGMA54_INTERACT_1"/>
    <property type="match status" value="1"/>
</dbReference>
<dbReference type="SUPFAM" id="SSF46689">
    <property type="entry name" value="Homeodomain-like"/>
    <property type="match status" value="1"/>
</dbReference>
<dbReference type="PROSITE" id="PS50045">
    <property type="entry name" value="SIGMA54_INTERACT_4"/>
    <property type="match status" value="1"/>
</dbReference>
<dbReference type="Pfam" id="PF00158">
    <property type="entry name" value="Sigma54_activat"/>
    <property type="match status" value="1"/>
</dbReference>
<dbReference type="GO" id="GO:0005524">
    <property type="term" value="F:ATP binding"/>
    <property type="evidence" value="ECO:0007669"/>
    <property type="project" value="UniProtKB-KW"/>
</dbReference>
<keyword evidence="5" id="KW-0804">Transcription</keyword>
<dbReference type="PROSITE" id="PS00688">
    <property type="entry name" value="SIGMA54_INTERACT_3"/>
    <property type="match status" value="1"/>
</dbReference>
<protein>
    <submittedName>
        <fullName evidence="8">Arginine utilization regulatory protein RocR</fullName>
    </submittedName>
</protein>
<sequence length="498" mass="55777">MGSSKAASGLLNMNQINFLSVLDHLDDGVMIADINGIIQYYNQAQARIDGISPEKAMGLKVTEIYELSNRTSMIMQCARHQQAIKNRIFFYKTVSGKVANTITSVYPLFDHKTITGVICFVKDYEQLRRSMPVPSASECRSTLGNGTQYTFDDLIGSSPDFIRVKETAQKAAASPSPIMIQGETGTGKELFAQSIHNFSPRHKEKYVAVNCAAIPQYLMEGMLFGTTRGAFTGALDKPGLFETAHKGTLFLDELLAMPMELQAKLLRAIQEKQVRRLGSVKEIPVDVKIISSVSRDPRVAIRENRLRTDLYYRLGVVMVKLPPLRERLDSIRELTIHFIKKYNQRLGTHVQGISREVRELFQVYQWPGNIRELEHLIEGAMNLAGQEKILGIDPFTPGLDTLEPMAPPAPRIPPEDRPPTDKKGLAEPIISRVSDLPDPSRPLAQIQADQERTAVTNALAACRGNVTQAARHLGISRQLFHYKIKKYQLCRADFMSRI</sequence>
<dbReference type="Pfam" id="PF25601">
    <property type="entry name" value="AAA_lid_14"/>
    <property type="match status" value="1"/>
</dbReference>
<keyword evidence="9" id="KW-1185">Reference proteome</keyword>
<dbReference type="CDD" id="cd00130">
    <property type="entry name" value="PAS"/>
    <property type="match status" value="1"/>
</dbReference>
<dbReference type="OrthoDB" id="9803970at2"/>
<dbReference type="Gene3D" id="1.10.10.60">
    <property type="entry name" value="Homeodomain-like"/>
    <property type="match status" value="1"/>
</dbReference>
<dbReference type="AlphaFoldDB" id="S0G1W1"/>
<dbReference type="PROSITE" id="PS50112">
    <property type="entry name" value="PAS"/>
    <property type="match status" value="1"/>
</dbReference>
<keyword evidence="2" id="KW-0067">ATP-binding</keyword>
<dbReference type="InterPro" id="IPR058031">
    <property type="entry name" value="AAA_lid_NorR"/>
</dbReference>
<dbReference type="SMART" id="SM00382">
    <property type="entry name" value="AAA"/>
    <property type="match status" value="1"/>
</dbReference>
<dbReference type="InterPro" id="IPR025662">
    <property type="entry name" value="Sigma_54_int_dom_ATP-bd_1"/>
</dbReference>
<dbReference type="InterPro" id="IPR027417">
    <property type="entry name" value="P-loop_NTPase"/>
</dbReference>
<comment type="caution">
    <text evidence="8">The sequence shown here is derived from an EMBL/GenBank/DDBJ whole genome shotgun (WGS) entry which is preliminary data.</text>
</comment>
<dbReference type="SMART" id="SM00091">
    <property type="entry name" value="PAS"/>
    <property type="match status" value="1"/>
</dbReference>
<dbReference type="SUPFAM" id="SSF52540">
    <property type="entry name" value="P-loop containing nucleoside triphosphate hydrolases"/>
    <property type="match status" value="1"/>
</dbReference>
<dbReference type="InterPro" id="IPR000014">
    <property type="entry name" value="PAS"/>
</dbReference>
<dbReference type="InterPro" id="IPR013767">
    <property type="entry name" value="PAS_fold"/>
</dbReference>
<evidence type="ECO:0000256" key="2">
    <source>
        <dbReference type="ARBA" id="ARBA00022840"/>
    </source>
</evidence>
<evidence type="ECO:0000256" key="1">
    <source>
        <dbReference type="ARBA" id="ARBA00022741"/>
    </source>
</evidence>
<dbReference type="EMBL" id="APJX01000001">
    <property type="protein sequence ID" value="EMS80915.1"/>
    <property type="molecule type" value="Genomic_DNA"/>
</dbReference>
<dbReference type="Proteomes" id="UP000014216">
    <property type="component" value="Unassembled WGS sequence"/>
</dbReference>
<dbReference type="NCBIfam" id="TIGR00229">
    <property type="entry name" value="sensory_box"/>
    <property type="match status" value="1"/>
</dbReference>
<dbReference type="PROSITE" id="PS00676">
    <property type="entry name" value="SIGMA54_INTERACT_2"/>
    <property type="match status" value="1"/>
</dbReference>
<dbReference type="InterPro" id="IPR025944">
    <property type="entry name" value="Sigma_54_int_dom_CS"/>
</dbReference>
<dbReference type="InterPro" id="IPR035965">
    <property type="entry name" value="PAS-like_dom_sf"/>
</dbReference>
<evidence type="ECO:0000259" key="6">
    <source>
        <dbReference type="PROSITE" id="PS50045"/>
    </source>
</evidence>
<dbReference type="GO" id="GO:0043565">
    <property type="term" value="F:sequence-specific DNA binding"/>
    <property type="evidence" value="ECO:0007669"/>
    <property type="project" value="InterPro"/>
</dbReference>
<name>S0G1W1_9BACT</name>
<evidence type="ECO:0000313" key="8">
    <source>
        <dbReference type="EMBL" id="EMS80915.1"/>
    </source>
</evidence>
<feature type="domain" description="Sigma-54 factor interaction" evidence="6">
    <location>
        <begin position="154"/>
        <end position="382"/>
    </location>
</feature>
<dbReference type="FunFam" id="3.40.50.300:FF:000006">
    <property type="entry name" value="DNA-binding transcriptional regulator NtrC"/>
    <property type="match status" value="1"/>
</dbReference>
<proteinExistence type="predicted"/>
<dbReference type="InterPro" id="IPR009057">
    <property type="entry name" value="Homeodomain-like_sf"/>
</dbReference>